<dbReference type="PANTHER" id="PTHR31689:SF0">
    <property type="entry name" value="DIAMINOPIMELATE EPIMERASE"/>
    <property type="match status" value="1"/>
</dbReference>
<dbReference type="HAMAP" id="MF_00197">
    <property type="entry name" value="DAP_epimerase"/>
    <property type="match status" value="1"/>
</dbReference>
<dbReference type="InterPro" id="IPR001653">
    <property type="entry name" value="DAP_epimerase_DapF"/>
</dbReference>
<feature type="active site" description="Proton acceptor" evidence="3">
    <location>
        <position position="195"/>
    </location>
</feature>
<evidence type="ECO:0000256" key="1">
    <source>
        <dbReference type="ARBA" id="ARBA00010219"/>
    </source>
</evidence>
<gene>
    <name evidence="3 5" type="primary">dapF</name>
    <name evidence="5" type="ORF">H9S92_04745</name>
</gene>
<proteinExistence type="inferred from homology"/>
<evidence type="ECO:0000256" key="2">
    <source>
        <dbReference type="ARBA" id="ARBA00023235"/>
    </source>
</evidence>
<dbReference type="GO" id="GO:0009089">
    <property type="term" value="P:lysine biosynthetic process via diaminopimelate"/>
    <property type="evidence" value="ECO:0007669"/>
    <property type="project" value="UniProtKB-UniRule"/>
</dbReference>
<keyword evidence="3" id="KW-0963">Cytoplasm</keyword>
<dbReference type="EC" id="5.1.1.7" evidence="3 4"/>
<dbReference type="SUPFAM" id="SSF54506">
    <property type="entry name" value="Diaminopimelate epimerase-like"/>
    <property type="match status" value="2"/>
</dbReference>
<feature type="binding site" evidence="3">
    <location>
        <position position="168"/>
    </location>
    <ligand>
        <name>substrate</name>
    </ligand>
</feature>
<name>A0A923PIS1_9BACT</name>
<evidence type="ECO:0000256" key="4">
    <source>
        <dbReference type="NCBIfam" id="TIGR00652"/>
    </source>
</evidence>
<feature type="binding site" evidence="3">
    <location>
        <begin position="74"/>
        <end position="75"/>
    </location>
    <ligand>
        <name>substrate</name>
    </ligand>
</feature>
<reference evidence="5" key="1">
    <citation type="submission" date="2020-08" db="EMBL/GenBank/DDBJ databases">
        <title>Lewinella bacteria from marine environments.</title>
        <authorList>
            <person name="Zhong Y."/>
        </authorList>
    </citation>
    <scope>NUCLEOTIDE SEQUENCE</scope>
    <source>
        <strain evidence="5">KCTC 42187</strain>
    </source>
</reference>
<evidence type="ECO:0000313" key="6">
    <source>
        <dbReference type="Proteomes" id="UP000650081"/>
    </source>
</evidence>
<comment type="subcellular location">
    <subcellularLocation>
        <location evidence="3">Cytoplasm</location>
    </subcellularLocation>
</comment>
<dbReference type="GO" id="GO:0005829">
    <property type="term" value="C:cytosol"/>
    <property type="evidence" value="ECO:0007669"/>
    <property type="project" value="TreeGrafter"/>
</dbReference>
<dbReference type="AlphaFoldDB" id="A0A923PIS1"/>
<comment type="caution">
    <text evidence="3">Lacks conserved residue(s) required for the propagation of feature annotation.</text>
</comment>
<comment type="catalytic activity">
    <reaction evidence="3">
        <text>(2S,6S)-2,6-diaminopimelate = meso-2,6-diaminopimelate</text>
        <dbReference type="Rhea" id="RHEA:15393"/>
        <dbReference type="ChEBI" id="CHEBI:57609"/>
        <dbReference type="ChEBI" id="CHEBI:57791"/>
        <dbReference type="EC" id="5.1.1.7"/>
    </reaction>
</comment>
<keyword evidence="3" id="KW-0457">Lysine biosynthesis</keyword>
<dbReference type="Pfam" id="PF01678">
    <property type="entry name" value="DAP_epimerase"/>
    <property type="match status" value="2"/>
</dbReference>
<sequence>MEFFKYQGAGNDFILLDDREGDVLPGMDQGTIAELCDRHFGIGADGLMLLRRHAEYDFEMLYYNSDGAPSSMCGNGGRCIVRFAHYLGIRREVYHFLAVDGPHRAVLLPSGNVSLEMNDVTSVHQATPDAFVLDTGSPHYVTLAHDPLQVNVNVEGRRIRQAAPFGINVNFIRINGPEITIATYERGVEGETLACGTGVTAAAIVATLQTASATEGPFQWVVRAKGGVLSVRGRYANGIFTDLWLEGPAVKVFSGVI</sequence>
<comment type="pathway">
    <text evidence="3">Amino-acid biosynthesis; L-lysine biosynthesis via DAP pathway; DL-2,6-diaminopimelate from LL-2,6-diaminopimelate: step 1/1.</text>
</comment>
<feature type="binding site" evidence="3">
    <location>
        <position position="11"/>
    </location>
    <ligand>
        <name>substrate</name>
    </ligand>
</feature>
<comment type="similarity">
    <text evidence="1 3">Belongs to the diaminopimelate epimerase family.</text>
</comment>
<feature type="site" description="Could be important to modulate the pK values of the two catalytic cysteine residues" evidence="3">
    <location>
        <position position="139"/>
    </location>
</feature>
<dbReference type="Proteomes" id="UP000650081">
    <property type="component" value="Unassembled WGS sequence"/>
</dbReference>
<keyword evidence="2 3" id="KW-0413">Isomerase</keyword>
<evidence type="ECO:0000256" key="3">
    <source>
        <dbReference type="HAMAP-Rule" id="MF_00197"/>
    </source>
</evidence>
<dbReference type="EMBL" id="JACSIT010000067">
    <property type="protein sequence ID" value="MBC6993456.1"/>
    <property type="molecule type" value="Genomic_DNA"/>
</dbReference>
<keyword evidence="6" id="KW-1185">Reference proteome</keyword>
<feature type="site" description="Could be important to modulate the pK values of the two catalytic cysteine residues" evidence="3">
    <location>
        <position position="185"/>
    </location>
</feature>
<comment type="subunit">
    <text evidence="3">Homodimer.</text>
</comment>
<feature type="active site" description="Proton donor" evidence="3">
    <location>
        <position position="73"/>
    </location>
</feature>
<protein>
    <recommendedName>
        <fullName evidence="3 4">Diaminopimelate epimerase</fullName>
        <shortName evidence="3">DAP epimerase</shortName>
        <ecNumber evidence="3 4">5.1.1.7</ecNumber>
    </recommendedName>
    <alternativeName>
        <fullName evidence="3">PLP-independent amino acid racemase</fullName>
    </alternativeName>
</protein>
<organism evidence="5 6">
    <name type="scientific">Neolewinella lacunae</name>
    <dbReference type="NCBI Taxonomy" id="1517758"/>
    <lineage>
        <taxon>Bacteria</taxon>
        <taxon>Pseudomonadati</taxon>
        <taxon>Bacteroidota</taxon>
        <taxon>Saprospiria</taxon>
        <taxon>Saprospirales</taxon>
        <taxon>Lewinellaceae</taxon>
        <taxon>Neolewinella</taxon>
    </lineage>
</organism>
<accession>A0A923PIS1</accession>
<comment type="function">
    <text evidence="3">Catalyzes the stereoinversion of LL-2,6-diaminopimelate (L,L-DAP) to meso-diaminopimelate (meso-DAP), a precursor of L-lysine and an essential component of the bacterial peptidoglycan.</text>
</comment>
<dbReference type="GO" id="GO:0008837">
    <property type="term" value="F:diaminopimelate epimerase activity"/>
    <property type="evidence" value="ECO:0007669"/>
    <property type="project" value="UniProtKB-UniRule"/>
</dbReference>
<feature type="binding site" evidence="3">
    <location>
        <begin position="196"/>
        <end position="197"/>
    </location>
    <ligand>
        <name>substrate</name>
    </ligand>
</feature>
<keyword evidence="3" id="KW-0028">Amino-acid biosynthesis</keyword>
<dbReference type="Gene3D" id="3.10.310.10">
    <property type="entry name" value="Diaminopimelate Epimerase, Chain A, domain 1"/>
    <property type="match status" value="2"/>
</dbReference>
<dbReference type="NCBIfam" id="TIGR00652">
    <property type="entry name" value="DapF"/>
    <property type="match status" value="1"/>
</dbReference>
<feature type="binding site" evidence="3">
    <location>
        <position position="64"/>
    </location>
    <ligand>
        <name>substrate</name>
    </ligand>
</feature>
<dbReference type="PANTHER" id="PTHR31689">
    <property type="entry name" value="DIAMINOPIMELATE EPIMERASE, CHLOROPLASTIC"/>
    <property type="match status" value="1"/>
</dbReference>
<evidence type="ECO:0000313" key="5">
    <source>
        <dbReference type="EMBL" id="MBC6993456.1"/>
    </source>
</evidence>
<feature type="binding site" evidence="3">
    <location>
        <begin position="185"/>
        <end position="186"/>
    </location>
    <ligand>
        <name>substrate</name>
    </ligand>
</feature>
<comment type="caution">
    <text evidence="5">The sequence shown here is derived from an EMBL/GenBank/DDBJ whole genome shotgun (WGS) entry which is preliminary data.</text>
</comment>